<evidence type="ECO:0000256" key="1">
    <source>
        <dbReference type="ARBA" id="ARBA00006739"/>
    </source>
</evidence>
<dbReference type="EMBL" id="BOSL01000001">
    <property type="protein sequence ID" value="GIP51625.1"/>
    <property type="molecule type" value="Genomic_DNA"/>
</dbReference>
<dbReference type="InterPro" id="IPR029044">
    <property type="entry name" value="Nucleotide-diphossugar_trans"/>
</dbReference>
<comment type="caution">
    <text evidence="5">The sequence shown here is derived from an EMBL/GenBank/DDBJ whole genome shotgun (WGS) entry which is preliminary data.</text>
</comment>
<accession>A0ABQ4M853</accession>
<evidence type="ECO:0000256" key="2">
    <source>
        <dbReference type="ARBA" id="ARBA00022676"/>
    </source>
</evidence>
<proteinExistence type="inferred from homology"/>
<dbReference type="SUPFAM" id="SSF53448">
    <property type="entry name" value="Nucleotide-diphospho-sugar transferases"/>
    <property type="match status" value="1"/>
</dbReference>
<dbReference type="Pfam" id="PF00535">
    <property type="entry name" value="Glycos_transf_2"/>
    <property type="match status" value="1"/>
</dbReference>
<feature type="domain" description="Glycosyltransferase 2-like" evidence="4">
    <location>
        <begin position="5"/>
        <end position="120"/>
    </location>
</feature>
<dbReference type="PANTHER" id="PTHR22916:SF51">
    <property type="entry name" value="GLYCOSYLTRANSFERASE EPSH-RELATED"/>
    <property type="match status" value="1"/>
</dbReference>
<protein>
    <recommendedName>
        <fullName evidence="4">Glycosyltransferase 2-like domain-containing protein</fullName>
    </recommendedName>
</protein>
<keyword evidence="6" id="KW-1185">Reference proteome</keyword>
<keyword evidence="3" id="KW-0808">Transferase</keyword>
<gene>
    <name evidence="5" type="ORF">J42TS3_06600</name>
</gene>
<dbReference type="InterPro" id="IPR001173">
    <property type="entry name" value="Glyco_trans_2-like"/>
</dbReference>
<keyword evidence="2" id="KW-0328">Glycosyltransferase</keyword>
<comment type="similarity">
    <text evidence="1">Belongs to the glycosyltransferase 2 family.</text>
</comment>
<dbReference type="RefSeq" id="WP_244861367.1">
    <property type="nucleotide sequence ID" value="NZ_BOSL01000001.1"/>
</dbReference>
<evidence type="ECO:0000313" key="5">
    <source>
        <dbReference type="EMBL" id="GIP51625.1"/>
    </source>
</evidence>
<dbReference type="CDD" id="cd00761">
    <property type="entry name" value="Glyco_tranf_GTA_type"/>
    <property type="match status" value="1"/>
</dbReference>
<dbReference type="Gene3D" id="3.90.550.10">
    <property type="entry name" value="Spore Coat Polysaccharide Biosynthesis Protein SpsA, Chain A"/>
    <property type="match status" value="1"/>
</dbReference>
<sequence length="308" mass="35596">MALLSVIMSTYNRKEFLPSSIESVLSQTFEDFEFVIVNNGSTDGSKAICQYYAAKDKRIKLIDIEENRGAPIGRNQGLSFATTDYITFVDDDDYCEPEMLELLWSLSQKYNADISLCGSWNNINGILVPYFIFDETLLLDKVRGLHELLLREKYNVAPPTKLFRKSLFDGISYVENVLVDDIHVIYKLFAKANMTAAHGKPLYRFTKHEGNMTNFIQTDKISYEILTEYLSAFRERTIYLSNAVPEIASRALYSELSYMLFMCDKIKDQDELQGLFNYMKNTLERNYSELINSPFLTSRDKILLEKMV</sequence>
<dbReference type="PANTHER" id="PTHR22916">
    <property type="entry name" value="GLYCOSYLTRANSFERASE"/>
    <property type="match status" value="1"/>
</dbReference>
<evidence type="ECO:0000313" key="6">
    <source>
        <dbReference type="Proteomes" id="UP000679992"/>
    </source>
</evidence>
<evidence type="ECO:0000256" key="3">
    <source>
        <dbReference type="ARBA" id="ARBA00022679"/>
    </source>
</evidence>
<organism evidence="5 6">
    <name type="scientific">Paenibacillus vini</name>
    <dbReference type="NCBI Taxonomy" id="1476024"/>
    <lineage>
        <taxon>Bacteria</taxon>
        <taxon>Bacillati</taxon>
        <taxon>Bacillota</taxon>
        <taxon>Bacilli</taxon>
        <taxon>Bacillales</taxon>
        <taxon>Paenibacillaceae</taxon>
        <taxon>Paenibacillus</taxon>
    </lineage>
</organism>
<dbReference type="Proteomes" id="UP000679992">
    <property type="component" value="Unassembled WGS sequence"/>
</dbReference>
<name>A0ABQ4M853_9BACL</name>
<evidence type="ECO:0000259" key="4">
    <source>
        <dbReference type="Pfam" id="PF00535"/>
    </source>
</evidence>
<reference evidence="5 6" key="1">
    <citation type="submission" date="2021-03" db="EMBL/GenBank/DDBJ databases">
        <title>Antimicrobial resistance genes in bacteria isolated from Japanese honey, and their potential for conferring macrolide and lincosamide resistance in the American foulbrood pathogen Paenibacillus larvae.</title>
        <authorList>
            <person name="Okamoto M."/>
            <person name="Kumagai M."/>
            <person name="Kanamori H."/>
            <person name="Takamatsu D."/>
        </authorList>
    </citation>
    <scope>NUCLEOTIDE SEQUENCE [LARGE SCALE GENOMIC DNA]</scope>
    <source>
        <strain evidence="5 6">J42TS3</strain>
    </source>
</reference>